<dbReference type="Pfam" id="PF05043">
    <property type="entry name" value="Mga"/>
    <property type="match status" value="1"/>
</dbReference>
<evidence type="ECO:0000256" key="3">
    <source>
        <dbReference type="ARBA" id="ARBA00023159"/>
    </source>
</evidence>
<evidence type="ECO:0000313" key="8">
    <source>
        <dbReference type="Proteomes" id="UP000280475"/>
    </source>
</evidence>
<evidence type="ECO:0000256" key="4">
    <source>
        <dbReference type="ARBA" id="ARBA00023163"/>
    </source>
</evidence>
<keyword evidence="3" id="KW-0010">Activator</keyword>
<keyword evidence="1" id="KW-0677">Repeat</keyword>
<dbReference type="AlphaFoldDB" id="A0A3G5FII2"/>
<keyword evidence="4" id="KW-0804">Transcription</keyword>
<dbReference type="InterPro" id="IPR007737">
    <property type="entry name" value="Mga_HTH"/>
</dbReference>
<feature type="domain" description="Mga helix-turn-helix" evidence="6">
    <location>
        <begin position="84"/>
        <end position="155"/>
    </location>
</feature>
<dbReference type="GO" id="GO:0006355">
    <property type="term" value="P:regulation of DNA-templated transcription"/>
    <property type="evidence" value="ECO:0007669"/>
    <property type="project" value="InterPro"/>
</dbReference>
<dbReference type="Proteomes" id="UP000280475">
    <property type="component" value="Chromosome"/>
</dbReference>
<organism evidence="7 8">
    <name type="scientific">Tetragenococcus halophilus</name>
    <name type="common">Pediococcus halophilus</name>
    <dbReference type="NCBI Taxonomy" id="51669"/>
    <lineage>
        <taxon>Bacteria</taxon>
        <taxon>Bacillati</taxon>
        <taxon>Bacillota</taxon>
        <taxon>Bacilli</taxon>
        <taxon>Lactobacillales</taxon>
        <taxon>Enterococcaceae</taxon>
        <taxon>Tetragenococcus</taxon>
    </lineage>
</organism>
<dbReference type="Pfam" id="PF00874">
    <property type="entry name" value="PRD"/>
    <property type="match status" value="1"/>
</dbReference>
<accession>A0A3G5FII2</accession>
<feature type="domain" description="PRD" evidence="5">
    <location>
        <begin position="184"/>
        <end position="249"/>
    </location>
</feature>
<protein>
    <recommendedName>
        <fullName evidence="9">HTH domain-containing protein</fullName>
    </recommendedName>
</protein>
<evidence type="ECO:0000259" key="5">
    <source>
        <dbReference type="Pfam" id="PF00874"/>
    </source>
</evidence>
<evidence type="ECO:0000256" key="1">
    <source>
        <dbReference type="ARBA" id="ARBA00022737"/>
    </source>
</evidence>
<dbReference type="InterPro" id="IPR050661">
    <property type="entry name" value="BglG_antiterminators"/>
</dbReference>
<dbReference type="InterPro" id="IPR036634">
    <property type="entry name" value="PRD_sf"/>
</dbReference>
<evidence type="ECO:0000259" key="6">
    <source>
        <dbReference type="Pfam" id="PF05043"/>
    </source>
</evidence>
<name>A0A3G5FII2_TETHA</name>
<dbReference type="PANTHER" id="PTHR30185:SF12">
    <property type="entry name" value="TRANSCRIPTIONAL REGULATOR MANR"/>
    <property type="match status" value="1"/>
</dbReference>
<proteinExistence type="predicted"/>
<sequence length="277" mass="32693">MNKKLDELIDFFSKREGVWLTSEEVAIIFNVTPRTIRNRIAKINEEFPYLIKSSNLGYIMHDEQYKSFLKNINITIGDEQSRESLILLELLKHSKNGINIFDLSEKLYVSESTLKNDLQRMKNTLPSDKLYISIKNNMIKLEGKEKFKRQYMITLLYGESDLYKELSGTIQKMIGYIPLVELRKTIKKVLNNYNIVVNEYALDNIVLHFAVSIERINQGYVLSEEKPEIELAVNLKREYKMVNDIIYNLLKLETYFSIRIPWYTKDLMHKINFNLLA</sequence>
<evidence type="ECO:0000256" key="2">
    <source>
        <dbReference type="ARBA" id="ARBA00023015"/>
    </source>
</evidence>
<dbReference type="EMBL" id="CP027768">
    <property type="protein sequence ID" value="AYW50152.1"/>
    <property type="molecule type" value="Genomic_DNA"/>
</dbReference>
<dbReference type="SUPFAM" id="SSF63520">
    <property type="entry name" value="PTS-regulatory domain, PRD"/>
    <property type="match status" value="1"/>
</dbReference>
<dbReference type="RefSeq" id="WP_123985505.1">
    <property type="nucleotide sequence ID" value="NZ_CP027768.1"/>
</dbReference>
<dbReference type="Gene3D" id="1.10.10.10">
    <property type="entry name" value="Winged helix-like DNA-binding domain superfamily/Winged helix DNA-binding domain"/>
    <property type="match status" value="2"/>
</dbReference>
<gene>
    <name evidence="7" type="ORF">C7H83_06610</name>
</gene>
<evidence type="ECO:0008006" key="9">
    <source>
        <dbReference type="Google" id="ProtNLM"/>
    </source>
</evidence>
<keyword evidence="2" id="KW-0805">Transcription regulation</keyword>
<evidence type="ECO:0000313" key="7">
    <source>
        <dbReference type="EMBL" id="AYW50152.1"/>
    </source>
</evidence>
<dbReference type="PANTHER" id="PTHR30185">
    <property type="entry name" value="CRYPTIC BETA-GLUCOSIDE BGL OPERON ANTITERMINATOR"/>
    <property type="match status" value="1"/>
</dbReference>
<dbReference type="InterPro" id="IPR011608">
    <property type="entry name" value="PRD"/>
</dbReference>
<dbReference type="InterPro" id="IPR036388">
    <property type="entry name" value="WH-like_DNA-bd_sf"/>
</dbReference>
<reference evidence="7 8" key="1">
    <citation type="journal article" date="2012" name="Int. J. Syst. Evol. Microbiol.">
        <title>Characterization of Tetragenococcus strains from sugar thick juice reveals a novel species, Tetragenococcus osmophilus sp. nov., and divides Tetragenococcus halophilus into two subspecies, T. halophilus subsp. halophilus subsp. nov. and T. halophilus subsp. flandriensis subsp. nov.</title>
        <authorList>
            <person name="Juste A."/>
            <person name="Van Trappen S."/>
            <person name="Verreth C."/>
            <person name="Cleenwerck I."/>
            <person name="De Vos P."/>
            <person name="Lievens B."/>
            <person name="Willems K.A."/>
        </authorList>
    </citation>
    <scope>NUCLEOTIDE SEQUENCE [LARGE SCALE GENOMIC DNA]</scope>
    <source>
        <strain evidence="7 8">LMG 26042</strain>
    </source>
</reference>